<name>A0AA96L9Z2_9BACL</name>
<dbReference type="InterPro" id="IPR018356">
    <property type="entry name" value="Tscrpt_reg_HTH_DeoR_CS"/>
</dbReference>
<keyword evidence="1" id="KW-0805">Transcription regulation</keyword>
<dbReference type="InterPro" id="IPR037171">
    <property type="entry name" value="NagB/RpiA_transferase-like"/>
</dbReference>
<dbReference type="Gene3D" id="1.10.10.10">
    <property type="entry name" value="Winged helix-like DNA-binding domain superfamily/Winged helix DNA-binding domain"/>
    <property type="match status" value="1"/>
</dbReference>
<dbReference type="Pfam" id="PF00455">
    <property type="entry name" value="DeoRC"/>
    <property type="match status" value="1"/>
</dbReference>
<dbReference type="PANTHER" id="PTHR30363:SF44">
    <property type="entry name" value="AGA OPERON TRANSCRIPTIONAL REPRESSOR-RELATED"/>
    <property type="match status" value="1"/>
</dbReference>
<dbReference type="EMBL" id="CP130318">
    <property type="protein sequence ID" value="WNQ09742.1"/>
    <property type="molecule type" value="Genomic_DNA"/>
</dbReference>
<protein>
    <submittedName>
        <fullName evidence="5">DeoR/GlpR family DNA-binding transcription regulator</fullName>
    </submittedName>
</protein>
<dbReference type="Gene3D" id="3.40.50.1360">
    <property type="match status" value="1"/>
</dbReference>
<dbReference type="GO" id="GO:0003677">
    <property type="term" value="F:DNA binding"/>
    <property type="evidence" value="ECO:0007669"/>
    <property type="project" value="UniProtKB-KW"/>
</dbReference>
<dbReference type="PROSITE" id="PS51000">
    <property type="entry name" value="HTH_DEOR_2"/>
    <property type="match status" value="1"/>
</dbReference>
<evidence type="ECO:0000256" key="2">
    <source>
        <dbReference type="ARBA" id="ARBA00023125"/>
    </source>
</evidence>
<proteinExistence type="predicted"/>
<gene>
    <name evidence="5" type="ORF">MJA45_19215</name>
</gene>
<evidence type="ECO:0000259" key="4">
    <source>
        <dbReference type="PROSITE" id="PS51000"/>
    </source>
</evidence>
<dbReference type="Proteomes" id="UP001305702">
    <property type="component" value="Chromosome"/>
</dbReference>
<dbReference type="InterPro" id="IPR036390">
    <property type="entry name" value="WH_DNA-bd_sf"/>
</dbReference>
<dbReference type="PANTHER" id="PTHR30363">
    <property type="entry name" value="HTH-TYPE TRANSCRIPTIONAL REGULATOR SRLR-RELATED"/>
    <property type="match status" value="1"/>
</dbReference>
<dbReference type="SMART" id="SM00420">
    <property type="entry name" value="HTH_DEOR"/>
    <property type="match status" value="1"/>
</dbReference>
<dbReference type="InterPro" id="IPR014036">
    <property type="entry name" value="DeoR-like_C"/>
</dbReference>
<accession>A0AA96L9Z2</accession>
<reference evidence="5 6" key="1">
    <citation type="submission" date="2022-02" db="EMBL/GenBank/DDBJ databases">
        <title>Paenibacillus sp. MBLB1776 Whole Genome Shotgun Sequencing.</title>
        <authorList>
            <person name="Hwang C.Y."/>
            <person name="Cho E.-S."/>
            <person name="Seo M.-J."/>
        </authorList>
    </citation>
    <scope>NUCLEOTIDE SEQUENCE [LARGE SCALE GENOMIC DNA]</scope>
    <source>
        <strain evidence="5 6">MBLB1776</strain>
    </source>
</reference>
<dbReference type="AlphaFoldDB" id="A0AA96L9Z2"/>
<evidence type="ECO:0000256" key="1">
    <source>
        <dbReference type="ARBA" id="ARBA00023015"/>
    </source>
</evidence>
<evidence type="ECO:0000313" key="5">
    <source>
        <dbReference type="EMBL" id="WNQ09742.1"/>
    </source>
</evidence>
<dbReference type="InterPro" id="IPR050313">
    <property type="entry name" value="Carb_Metab_HTH_regulators"/>
</dbReference>
<dbReference type="SMART" id="SM01134">
    <property type="entry name" value="DeoRC"/>
    <property type="match status" value="1"/>
</dbReference>
<dbReference type="PRINTS" id="PR00037">
    <property type="entry name" value="HTHLACR"/>
</dbReference>
<dbReference type="InterPro" id="IPR036388">
    <property type="entry name" value="WH-like_DNA-bd_sf"/>
</dbReference>
<evidence type="ECO:0000313" key="6">
    <source>
        <dbReference type="Proteomes" id="UP001305702"/>
    </source>
</evidence>
<organism evidence="5 6">
    <name type="scientific">Paenibacillus aurantius</name>
    <dbReference type="NCBI Taxonomy" id="2918900"/>
    <lineage>
        <taxon>Bacteria</taxon>
        <taxon>Bacillati</taxon>
        <taxon>Bacillota</taxon>
        <taxon>Bacilli</taxon>
        <taxon>Bacillales</taxon>
        <taxon>Paenibacillaceae</taxon>
        <taxon>Paenibacillus</taxon>
    </lineage>
</organism>
<dbReference type="SUPFAM" id="SSF46785">
    <property type="entry name" value="Winged helix' DNA-binding domain"/>
    <property type="match status" value="1"/>
</dbReference>
<sequence>MFAEERLVRIVEIVNRQGKVTVAELSEALDVSPVTVRRDLERLEEEKLLRRTHGGAMAARGLLREAAHEKSFSEKEEAFAAEKERIAAAAAALVQEEEALLLTPGTTNMFLIRKLADKRRLTVVTNASNLPALVPPGNEWEVLLIGGKMRPKSFALVGPLAERSLDEVRVDKLFLGVDGFHMKDGLSTPSLEEASVNRRMISIAQQVIVVADHSKFGKVTFGRIASLDSVHTVITDRLLSKADREALEERGIEVILV</sequence>
<dbReference type="PROSITE" id="PS00894">
    <property type="entry name" value="HTH_DEOR_1"/>
    <property type="match status" value="1"/>
</dbReference>
<keyword evidence="6" id="KW-1185">Reference proteome</keyword>
<dbReference type="RefSeq" id="WP_315603516.1">
    <property type="nucleotide sequence ID" value="NZ_CP130318.1"/>
</dbReference>
<keyword evidence="2 5" id="KW-0238">DNA-binding</keyword>
<dbReference type="KEGG" id="paun:MJA45_19215"/>
<dbReference type="SUPFAM" id="SSF100950">
    <property type="entry name" value="NagB/RpiA/CoA transferase-like"/>
    <property type="match status" value="1"/>
</dbReference>
<evidence type="ECO:0000256" key="3">
    <source>
        <dbReference type="ARBA" id="ARBA00023163"/>
    </source>
</evidence>
<dbReference type="GO" id="GO:0003700">
    <property type="term" value="F:DNA-binding transcription factor activity"/>
    <property type="evidence" value="ECO:0007669"/>
    <property type="project" value="InterPro"/>
</dbReference>
<feature type="domain" description="HTH deoR-type" evidence="4">
    <location>
        <begin position="3"/>
        <end position="58"/>
    </location>
</feature>
<dbReference type="InterPro" id="IPR001034">
    <property type="entry name" value="DeoR_HTH"/>
</dbReference>
<dbReference type="Pfam" id="PF08220">
    <property type="entry name" value="HTH_DeoR"/>
    <property type="match status" value="1"/>
</dbReference>
<keyword evidence="3" id="KW-0804">Transcription</keyword>